<evidence type="ECO:0000256" key="1">
    <source>
        <dbReference type="ARBA" id="ARBA00010879"/>
    </source>
</evidence>
<evidence type="ECO:0000256" key="2">
    <source>
        <dbReference type="SAM" id="Coils"/>
    </source>
</evidence>
<evidence type="ECO:0000313" key="5">
    <source>
        <dbReference type="Proteomes" id="UP000694520"/>
    </source>
</evidence>
<dbReference type="InterPro" id="IPR043128">
    <property type="entry name" value="Rev_trsase/Diguanyl_cyclase"/>
</dbReference>
<proteinExistence type="inferred from homology"/>
<evidence type="ECO:0000313" key="4">
    <source>
        <dbReference type="Ensembl" id="ENSBGRP00000001985.1"/>
    </source>
</evidence>
<dbReference type="Ensembl" id="ENSBGRT00000002269.1">
    <property type="protein sequence ID" value="ENSBGRP00000001985.1"/>
    <property type="gene ID" value="ENSBGRG00000001243.1"/>
</dbReference>
<reference evidence="4" key="3">
    <citation type="submission" date="2025-09" db="UniProtKB">
        <authorList>
            <consortium name="Ensembl"/>
        </authorList>
    </citation>
    <scope>IDENTIFICATION</scope>
</reference>
<comment type="similarity">
    <text evidence="1">Belongs to the beta type-B retroviral polymerase family. HERV class-II K(HML-2) pol subfamily.</text>
</comment>
<dbReference type="Pfam" id="PF00078">
    <property type="entry name" value="RVT_1"/>
    <property type="match status" value="1"/>
</dbReference>
<organism evidence="4 5">
    <name type="scientific">Bos mutus grunniens</name>
    <name type="common">Wild yak</name>
    <name type="synonym">Bos grunniens</name>
    <dbReference type="NCBI Taxonomy" id="30521"/>
    <lineage>
        <taxon>Eukaryota</taxon>
        <taxon>Metazoa</taxon>
        <taxon>Chordata</taxon>
        <taxon>Craniata</taxon>
        <taxon>Vertebrata</taxon>
        <taxon>Euteleostomi</taxon>
        <taxon>Mammalia</taxon>
        <taxon>Eutheria</taxon>
        <taxon>Laurasiatheria</taxon>
        <taxon>Artiodactyla</taxon>
        <taxon>Ruminantia</taxon>
        <taxon>Pecora</taxon>
        <taxon>Bovidae</taxon>
        <taxon>Bovinae</taxon>
        <taxon>Bos</taxon>
    </lineage>
</organism>
<accession>A0A8C0A2W9</accession>
<dbReference type="GeneTree" id="ENSGT01150000286929"/>
<evidence type="ECO:0000259" key="3">
    <source>
        <dbReference type="PROSITE" id="PS50878"/>
    </source>
</evidence>
<reference evidence="4" key="1">
    <citation type="submission" date="2019-05" db="EMBL/GenBank/DDBJ databases">
        <authorList>
            <person name="Zhang S."/>
            <person name="Liu J."/>
        </authorList>
    </citation>
    <scope>NUCLEOTIDE SEQUENCE [LARGE SCALE GENOMIC DNA]</scope>
</reference>
<reference evidence="4" key="2">
    <citation type="submission" date="2025-08" db="UniProtKB">
        <authorList>
            <consortium name="Ensembl"/>
        </authorList>
    </citation>
    <scope>IDENTIFICATION</scope>
</reference>
<dbReference type="CDD" id="cd01650">
    <property type="entry name" value="RT_nLTR_like"/>
    <property type="match status" value="1"/>
</dbReference>
<dbReference type="Proteomes" id="UP000694520">
    <property type="component" value="Chromosome 8"/>
</dbReference>
<protein>
    <recommendedName>
        <fullName evidence="3">Reverse transcriptase domain-containing protein</fullName>
    </recommendedName>
</protein>
<dbReference type="Gene3D" id="3.30.70.270">
    <property type="match status" value="1"/>
</dbReference>
<dbReference type="InterPro" id="IPR000477">
    <property type="entry name" value="RT_dom"/>
</dbReference>
<dbReference type="PANTHER" id="PTHR47027">
    <property type="entry name" value="REVERSE TRANSCRIPTASE DOMAIN-CONTAINING PROTEIN"/>
    <property type="match status" value="1"/>
</dbReference>
<dbReference type="SUPFAM" id="SSF56672">
    <property type="entry name" value="DNA/RNA polymerases"/>
    <property type="match status" value="1"/>
</dbReference>
<dbReference type="AlphaFoldDB" id="A0A8C0A2W9"/>
<sequence length="543" mass="61949">MELTEAEDIKKRWQEYTEEVYKKDLHYQDNHDGVITHLEPDILECEVKWALESITMNKASGGDGIPVELFQILEDDAVKVLHSICQQIWKTQQWPQDWKRSVFIPIPKKGNAKECSNYCTIALISHASKVILKILQARLQQYVNHELPDVQAGFRKGRGTRDQIANIFWIMEKGREFQENIYFCFIDYAKAFDCVDHNKLWKILKERGIPDHLTCLLRNLYAGQEATVRTGHGTIDWFQIGKRVRQGCILSPCLFNFYAEYIMRNAGLEEAQAGIKIARRNINNLRYADDTTLMAESEEELKSLLLKVKEESEKVGLKLNIQKTKIMASGPTTSWEIDGETVETVSEFILGGSKITADGDCSHEIKRCLVLGRKVMTNLDNIFKSRDITLPTKVCLVKAMIFPVVMYGCESWTVMKAEHRRIDGFELWCWRRLLRVLWTARRSNQSILKEISPGISLEGMMLKLKLQYFGRLMQRVDSLEKTLMLGGIGAGGEGTTEDEMAGWHHRLDGRESGRTPGVGDGQGGLACCDSWGRKGSDTTEQLN</sequence>
<keyword evidence="2" id="KW-0175">Coiled coil</keyword>
<dbReference type="PROSITE" id="PS50878">
    <property type="entry name" value="RT_POL"/>
    <property type="match status" value="1"/>
</dbReference>
<feature type="domain" description="Reverse transcriptase" evidence="3">
    <location>
        <begin position="87"/>
        <end position="342"/>
    </location>
</feature>
<dbReference type="PANTHER" id="PTHR47027:SF8">
    <property type="entry name" value="RIBONUCLEASE H"/>
    <property type="match status" value="1"/>
</dbReference>
<feature type="coiled-coil region" evidence="2">
    <location>
        <begin position="268"/>
        <end position="314"/>
    </location>
</feature>
<dbReference type="InterPro" id="IPR043502">
    <property type="entry name" value="DNA/RNA_pol_sf"/>
</dbReference>
<name>A0A8C0A2W9_BOSMU</name>
<keyword evidence="5" id="KW-1185">Reference proteome</keyword>